<keyword evidence="2" id="KW-1185">Reference proteome</keyword>
<dbReference type="Proteomes" id="UP000829398">
    <property type="component" value="Chromosome 3"/>
</dbReference>
<comment type="caution">
    <text evidence="1">The sequence shown here is derived from an EMBL/GenBank/DDBJ whole genome shotgun (WGS) entry which is preliminary data.</text>
</comment>
<proteinExistence type="predicted"/>
<evidence type="ECO:0000313" key="1">
    <source>
        <dbReference type="EMBL" id="KAH9786037.1"/>
    </source>
</evidence>
<keyword evidence="1" id="KW-0808">Transferase</keyword>
<gene>
    <name evidence="1" type="ORF">KPL71_010151</name>
</gene>
<protein>
    <submittedName>
        <fullName evidence="1">Reverse transcriptase Ty1/copia-type domain-containing protein</fullName>
    </submittedName>
</protein>
<organism evidence="1 2">
    <name type="scientific">Citrus sinensis</name>
    <name type="common">Sweet orange</name>
    <name type="synonym">Citrus aurantium var. sinensis</name>
    <dbReference type="NCBI Taxonomy" id="2711"/>
    <lineage>
        <taxon>Eukaryota</taxon>
        <taxon>Viridiplantae</taxon>
        <taxon>Streptophyta</taxon>
        <taxon>Embryophyta</taxon>
        <taxon>Tracheophyta</taxon>
        <taxon>Spermatophyta</taxon>
        <taxon>Magnoliopsida</taxon>
        <taxon>eudicotyledons</taxon>
        <taxon>Gunneridae</taxon>
        <taxon>Pentapetalae</taxon>
        <taxon>rosids</taxon>
        <taxon>malvids</taxon>
        <taxon>Sapindales</taxon>
        <taxon>Rutaceae</taxon>
        <taxon>Aurantioideae</taxon>
        <taxon>Citrus</taxon>
    </lineage>
</organism>
<evidence type="ECO:0000313" key="2">
    <source>
        <dbReference type="Proteomes" id="UP000829398"/>
    </source>
</evidence>
<keyword evidence="1" id="KW-0695">RNA-directed DNA polymerase</keyword>
<reference evidence="2" key="1">
    <citation type="journal article" date="2023" name="Hortic. Res.">
        <title>A chromosome-level phased genome enabling allele-level studies in sweet orange: a case study on citrus Huanglongbing tolerance.</title>
        <authorList>
            <person name="Wu B."/>
            <person name="Yu Q."/>
            <person name="Deng Z."/>
            <person name="Duan Y."/>
            <person name="Luo F."/>
            <person name="Gmitter F. Jr."/>
        </authorList>
    </citation>
    <scope>NUCLEOTIDE SEQUENCE [LARGE SCALE GENOMIC DNA]</scope>
    <source>
        <strain evidence="2">cv. Valencia</strain>
    </source>
</reference>
<accession>A0ACB8MKC1</accession>
<keyword evidence="1" id="KW-0548">Nucleotidyltransferase</keyword>
<sequence length="250" mass="28806">MGCKWVFMVKRKADGSIGRFKARLADKVFTQTYGIDYQETSTPVAKMNSIWVLLSLAANLEWPLQQLDVKSAFLHGDLEEEAYMNPPPGFENTFERGRVCKLKKSLYELKQSPRAWFDRFARFILKCGHQQSHSDHMMFLKHGKEDKLAILIVYVNDIILIGNDRDEIEDLRVGVVSQFMHSPNVEHMEVVFRILKYLKTSPGKGILFSKNNHLWVEAYTDADWAGSFADRKSASDYCTFVRGNLVTRKS</sequence>
<name>A0ACB8MKC1_CITSI</name>
<dbReference type="EMBL" id="CM039172">
    <property type="protein sequence ID" value="KAH9786037.1"/>
    <property type="molecule type" value="Genomic_DNA"/>
</dbReference>